<reference evidence="2" key="2">
    <citation type="submission" date="2021-05" db="EMBL/GenBank/DDBJ databases">
        <authorList>
            <person name="Pain A."/>
        </authorList>
    </citation>
    <scope>NUCLEOTIDE SEQUENCE</scope>
    <source>
        <strain evidence="2">1802A</strain>
    </source>
</reference>
<feature type="transmembrane region" description="Helical" evidence="1">
    <location>
        <begin position="83"/>
        <end position="104"/>
    </location>
</feature>
<dbReference type="PANTHER" id="PTHR23525">
    <property type="entry name" value="TRANSPORTER, PUTATIVE-RELATED"/>
    <property type="match status" value="1"/>
</dbReference>
<dbReference type="PANTHER" id="PTHR23525:SF1">
    <property type="entry name" value="NODULIN-LIKE DOMAIN-CONTAINING PROTEIN"/>
    <property type="match status" value="1"/>
</dbReference>
<sequence>MVTSRYTDVAIWLILLMQTTPQKLIDGLLRFYWWFNGINEEDRKDHSNTMPILHIVFFTDIIQSMVFPTVVDMCLFRMFSDRVFLSWITGIHHLGAAFGGFLAWGVSYWKLERHLYRVPKVASVYLTLHMIYFLRILEMNSMWYHIMWHGIYYAVYSFSQLAVCNLMVTSVGTKHTGTYLTISSAVARLGNISGPATLILVSALNTTGIVKFKSSFRMKNADIAYMFVLLLSVIRVVHTFSLHNPYKPRSRHTLDDAKAAMLPTTNENNTNVAMTPSIDSSDMTEDDFHMVNERYHVLPYVIFSINILSLIGAGLSIRFMFMYMVAKFQVPYRQMWFANMCGPIVSTVGLFVIDKQARKYGKLVTILTSKFIALLLLYAFIQVDNPALVLVIYVLRFTFQNTPMALKTTVMLKYSSKNANGYWLASDQISRVIMFVSTILGGHLSKYGGLEYCFKATSKLQQKAENHVPQWYSTQQHNSYCYHVSSSFLMFEAM</sequence>
<gene>
    <name evidence="2" type="ORF">X943_002237</name>
</gene>
<comment type="caution">
    <text evidence="2">The sequence shown here is derived from an EMBL/GenBank/DDBJ whole genome shotgun (WGS) entry which is preliminary data.</text>
</comment>
<dbReference type="EMBL" id="JAHBMH010000044">
    <property type="protein sequence ID" value="KAK1936227.1"/>
    <property type="molecule type" value="Genomic_DNA"/>
</dbReference>
<dbReference type="SUPFAM" id="SSF103473">
    <property type="entry name" value="MFS general substrate transporter"/>
    <property type="match status" value="2"/>
</dbReference>
<feature type="transmembrane region" description="Helical" evidence="1">
    <location>
        <begin position="223"/>
        <end position="242"/>
    </location>
</feature>
<dbReference type="InterPro" id="IPR036259">
    <property type="entry name" value="MFS_trans_sf"/>
</dbReference>
<keyword evidence="3" id="KW-1185">Reference proteome</keyword>
<evidence type="ECO:0000256" key="1">
    <source>
        <dbReference type="SAM" id="Phobius"/>
    </source>
</evidence>
<reference evidence="2" key="1">
    <citation type="journal article" date="2014" name="Nucleic Acids Res.">
        <title>The evolutionary dynamics of variant antigen genes in Babesia reveal a history of genomic innovation underlying host-parasite interaction.</title>
        <authorList>
            <person name="Jackson A.P."/>
            <person name="Otto T.D."/>
            <person name="Darby A."/>
            <person name="Ramaprasad A."/>
            <person name="Xia D."/>
            <person name="Echaide I.E."/>
            <person name="Farber M."/>
            <person name="Gahlot S."/>
            <person name="Gamble J."/>
            <person name="Gupta D."/>
            <person name="Gupta Y."/>
            <person name="Jackson L."/>
            <person name="Malandrin L."/>
            <person name="Malas T.B."/>
            <person name="Moussa E."/>
            <person name="Nair M."/>
            <person name="Reid A.J."/>
            <person name="Sanders M."/>
            <person name="Sharma J."/>
            <person name="Tracey A."/>
            <person name="Quail M.A."/>
            <person name="Weir W."/>
            <person name="Wastling J.M."/>
            <person name="Hall N."/>
            <person name="Willadsen P."/>
            <person name="Lingelbach K."/>
            <person name="Shiels B."/>
            <person name="Tait A."/>
            <person name="Berriman M."/>
            <person name="Allred D.R."/>
            <person name="Pain A."/>
        </authorList>
    </citation>
    <scope>NUCLEOTIDE SEQUENCE</scope>
    <source>
        <strain evidence="2">1802A</strain>
    </source>
</reference>
<evidence type="ECO:0000313" key="3">
    <source>
        <dbReference type="Proteomes" id="UP001195914"/>
    </source>
</evidence>
<evidence type="ECO:0000313" key="2">
    <source>
        <dbReference type="EMBL" id="KAK1936227.1"/>
    </source>
</evidence>
<name>A0AAD9GD61_BABDI</name>
<dbReference type="Proteomes" id="UP001195914">
    <property type="component" value="Unassembled WGS sequence"/>
</dbReference>
<feature type="transmembrane region" description="Helical" evidence="1">
    <location>
        <begin position="116"/>
        <end position="134"/>
    </location>
</feature>
<feature type="transmembrane region" description="Helical" evidence="1">
    <location>
        <begin position="52"/>
        <end position="71"/>
    </location>
</feature>
<organism evidence="2 3">
    <name type="scientific">Babesia divergens</name>
    <dbReference type="NCBI Taxonomy" id="32595"/>
    <lineage>
        <taxon>Eukaryota</taxon>
        <taxon>Sar</taxon>
        <taxon>Alveolata</taxon>
        <taxon>Apicomplexa</taxon>
        <taxon>Aconoidasida</taxon>
        <taxon>Piroplasmida</taxon>
        <taxon>Babesiidae</taxon>
        <taxon>Babesia</taxon>
    </lineage>
</organism>
<dbReference type="AlphaFoldDB" id="A0AAD9GD61"/>
<proteinExistence type="predicted"/>
<feature type="transmembrane region" description="Helical" evidence="1">
    <location>
        <begin position="146"/>
        <end position="168"/>
    </location>
</feature>
<keyword evidence="1" id="KW-0472">Membrane</keyword>
<protein>
    <submittedName>
        <fullName evidence="2">Uncharacterized protein</fullName>
    </submittedName>
</protein>
<feature type="transmembrane region" description="Helical" evidence="1">
    <location>
        <begin position="297"/>
        <end position="323"/>
    </location>
</feature>
<keyword evidence="1" id="KW-1133">Transmembrane helix</keyword>
<keyword evidence="1" id="KW-0812">Transmembrane</keyword>
<accession>A0AAD9GD61</accession>
<feature type="transmembrane region" description="Helical" evidence="1">
    <location>
        <begin position="335"/>
        <end position="353"/>
    </location>
</feature>